<evidence type="ECO:0000256" key="2">
    <source>
        <dbReference type="ARBA" id="ARBA00022679"/>
    </source>
</evidence>
<protein>
    <recommendedName>
        <fullName evidence="9">tRNA dimethylallyltransferase</fullName>
    </recommendedName>
</protein>
<feature type="compositionally biased region" description="Low complexity" evidence="6">
    <location>
        <begin position="212"/>
        <end position="227"/>
    </location>
</feature>
<dbReference type="Proteomes" id="UP001497525">
    <property type="component" value="Unassembled WGS sequence"/>
</dbReference>
<accession>A0AAV2U0Q5</accession>
<dbReference type="Gene3D" id="3.40.50.300">
    <property type="entry name" value="P-loop containing nucleotide triphosphate hydrolases"/>
    <property type="match status" value="1"/>
</dbReference>
<evidence type="ECO:0000256" key="3">
    <source>
        <dbReference type="ARBA" id="ARBA00022741"/>
    </source>
</evidence>
<evidence type="ECO:0000256" key="6">
    <source>
        <dbReference type="SAM" id="MobiDB-lite"/>
    </source>
</evidence>
<dbReference type="GO" id="GO:0006400">
    <property type="term" value="P:tRNA modification"/>
    <property type="evidence" value="ECO:0007669"/>
    <property type="project" value="TreeGrafter"/>
</dbReference>
<dbReference type="EMBL" id="CAXLJL010000945">
    <property type="protein sequence ID" value="CAL5142078.1"/>
    <property type="molecule type" value="Genomic_DNA"/>
</dbReference>
<reference evidence="7" key="1">
    <citation type="submission" date="2024-06" db="EMBL/GenBank/DDBJ databases">
        <authorList>
            <person name="Liu X."/>
            <person name="Lenzi L."/>
            <person name="Haldenby T S."/>
            <person name="Uol C."/>
        </authorList>
    </citation>
    <scope>NUCLEOTIDE SEQUENCE</scope>
</reference>
<dbReference type="Pfam" id="PF01715">
    <property type="entry name" value="IPPT"/>
    <property type="match status" value="1"/>
</dbReference>
<comment type="caution">
    <text evidence="7">The sequence shown here is derived from an EMBL/GenBank/DDBJ whole genome shotgun (WGS) entry which is preliminary data.</text>
</comment>
<dbReference type="GO" id="GO:0005524">
    <property type="term" value="F:ATP binding"/>
    <property type="evidence" value="ECO:0007669"/>
    <property type="project" value="UniProtKB-KW"/>
</dbReference>
<dbReference type="Gene3D" id="1.10.20.140">
    <property type="match status" value="1"/>
</dbReference>
<comment type="similarity">
    <text evidence="1 5">Belongs to the IPP transferase family.</text>
</comment>
<keyword evidence="4 5" id="KW-0067">ATP-binding</keyword>
<dbReference type="SUPFAM" id="SSF52540">
    <property type="entry name" value="P-loop containing nucleoside triphosphate hydrolases"/>
    <property type="match status" value="1"/>
</dbReference>
<dbReference type="InterPro" id="IPR027417">
    <property type="entry name" value="P-loop_NTPase"/>
</dbReference>
<proteinExistence type="inferred from homology"/>
<keyword evidence="2 5" id="KW-0808">Transferase</keyword>
<keyword evidence="3 5" id="KW-0547">Nucleotide-binding</keyword>
<dbReference type="GO" id="GO:0005739">
    <property type="term" value="C:mitochondrion"/>
    <property type="evidence" value="ECO:0007669"/>
    <property type="project" value="TreeGrafter"/>
</dbReference>
<evidence type="ECO:0000313" key="8">
    <source>
        <dbReference type="Proteomes" id="UP001497525"/>
    </source>
</evidence>
<dbReference type="PANTHER" id="PTHR11088:SF89">
    <property type="entry name" value="TRNA DIMETHYLALLYLTRANSFERASE"/>
    <property type="match status" value="1"/>
</dbReference>
<evidence type="ECO:0000256" key="5">
    <source>
        <dbReference type="RuleBase" id="RU003785"/>
    </source>
</evidence>
<dbReference type="GO" id="GO:0052381">
    <property type="term" value="F:tRNA dimethylallyltransferase activity"/>
    <property type="evidence" value="ECO:0007669"/>
    <property type="project" value="InterPro"/>
</dbReference>
<evidence type="ECO:0000313" key="7">
    <source>
        <dbReference type="EMBL" id="CAL5142078.1"/>
    </source>
</evidence>
<evidence type="ECO:0008006" key="9">
    <source>
        <dbReference type="Google" id="ProtNLM"/>
    </source>
</evidence>
<dbReference type="InterPro" id="IPR039657">
    <property type="entry name" value="Dimethylallyltransferase"/>
</dbReference>
<dbReference type="AlphaFoldDB" id="A0AAV2U0Q5"/>
<name>A0AAV2U0Q5_CALDB</name>
<dbReference type="HAMAP" id="MF_00185">
    <property type="entry name" value="IPP_trans"/>
    <property type="match status" value="1"/>
</dbReference>
<dbReference type="InterPro" id="IPR018022">
    <property type="entry name" value="IPT"/>
</dbReference>
<sequence length="517" mass="57933">MLIKKLPLSQTVPILMRIMAAVSDGNFRQKHNPVVVICGATGTGKSKLAIDLAKLFHGEIINADAMQLYEGLSISTNKVTASEAAGIPHHLLGSISTKYAGRFDVHDYRERCLPLIHRIREQEGHLPILVGGTHYYIEAVLWSDFLEERAPGSSEQLASFQLPAGSTDCYNKLRLLDPDVAAALHPNNARKVRIALVRALSRQVANESPTGRSTHMSRSHPSSSPNRPTHPRYPGQTIIFWLDCRSDILHNQLDKRVDKMLKAGLINELDDFLRHYFNKGSCLNSSKERSEHLDRLFDETKESVQDPFTRRGVLQTIGFKEFSDYLALPPSSGKRDSAEGKQLLADAIKQVKTATRQYARRQIKWIVNRFLTRPSDGSLPVYRLDVTEYLAPDGSSFPQESWLSKIVKPAACLIHDHIRTHAAVEVPMSEELKSLLNPNGAEDDSVPLLSPCEIVLPKLSSADPTELSGPYVCSYCNGRTFVRQEDWLAHTKSRGHQKRVNKVRRRELLQSVSVSED</sequence>
<evidence type="ECO:0000256" key="4">
    <source>
        <dbReference type="ARBA" id="ARBA00022840"/>
    </source>
</evidence>
<organism evidence="7 8">
    <name type="scientific">Calicophoron daubneyi</name>
    <name type="common">Rumen fluke</name>
    <name type="synonym">Paramphistomum daubneyi</name>
    <dbReference type="NCBI Taxonomy" id="300641"/>
    <lineage>
        <taxon>Eukaryota</taxon>
        <taxon>Metazoa</taxon>
        <taxon>Spiralia</taxon>
        <taxon>Lophotrochozoa</taxon>
        <taxon>Platyhelminthes</taxon>
        <taxon>Trematoda</taxon>
        <taxon>Digenea</taxon>
        <taxon>Plagiorchiida</taxon>
        <taxon>Pronocephalata</taxon>
        <taxon>Paramphistomoidea</taxon>
        <taxon>Paramphistomidae</taxon>
        <taxon>Calicophoron</taxon>
    </lineage>
</organism>
<dbReference type="NCBIfam" id="TIGR00174">
    <property type="entry name" value="miaA"/>
    <property type="match status" value="1"/>
</dbReference>
<dbReference type="PANTHER" id="PTHR11088">
    <property type="entry name" value="TRNA DIMETHYLALLYLTRANSFERASE"/>
    <property type="match status" value="1"/>
</dbReference>
<evidence type="ECO:0000256" key="1">
    <source>
        <dbReference type="ARBA" id="ARBA00005842"/>
    </source>
</evidence>
<gene>
    <name evidence="7" type="ORF">CDAUBV1_LOCUS17359</name>
</gene>
<feature type="region of interest" description="Disordered" evidence="6">
    <location>
        <begin position="205"/>
        <end position="232"/>
    </location>
</feature>